<feature type="transmembrane region" description="Helical" evidence="1">
    <location>
        <begin position="30"/>
        <end position="49"/>
    </location>
</feature>
<organism evidence="2 3">
    <name type="scientific">Streptomyces boetiae</name>
    <dbReference type="NCBI Taxonomy" id="3075541"/>
    <lineage>
        <taxon>Bacteria</taxon>
        <taxon>Bacillati</taxon>
        <taxon>Actinomycetota</taxon>
        <taxon>Actinomycetes</taxon>
        <taxon>Kitasatosporales</taxon>
        <taxon>Streptomycetaceae</taxon>
        <taxon>Streptomyces</taxon>
    </lineage>
</organism>
<reference evidence="3" key="1">
    <citation type="submission" date="2023-07" db="EMBL/GenBank/DDBJ databases">
        <title>30 novel species of actinomycetes from the DSMZ collection.</title>
        <authorList>
            <person name="Nouioui I."/>
        </authorList>
    </citation>
    <scope>NUCLEOTIDE SEQUENCE [LARGE SCALE GENOMIC DNA]</scope>
    <source>
        <strain evidence="3">DSM 44917</strain>
    </source>
</reference>
<evidence type="ECO:0008006" key="4">
    <source>
        <dbReference type="Google" id="ProtNLM"/>
    </source>
</evidence>
<keyword evidence="1" id="KW-0472">Membrane</keyword>
<sequence length="69" mass="7287">MSRLLSNWTHRIASRYRHHLGDRGAGFVEYAGLLLLVAAIVATVIAANIDNQIATGIGTIVGRVMNGGG</sequence>
<keyword evidence="1" id="KW-1133">Transmembrane helix</keyword>
<gene>
    <name evidence="2" type="ORF">RM780_25920</name>
</gene>
<name>A0ABU2LFJ5_9ACTN</name>
<dbReference type="EMBL" id="JAVREN010000066">
    <property type="protein sequence ID" value="MDT0310360.1"/>
    <property type="molecule type" value="Genomic_DNA"/>
</dbReference>
<evidence type="ECO:0000256" key="1">
    <source>
        <dbReference type="SAM" id="Phobius"/>
    </source>
</evidence>
<evidence type="ECO:0000313" key="3">
    <source>
        <dbReference type="Proteomes" id="UP001183388"/>
    </source>
</evidence>
<comment type="caution">
    <text evidence="2">The sequence shown here is derived from an EMBL/GenBank/DDBJ whole genome shotgun (WGS) entry which is preliminary data.</text>
</comment>
<evidence type="ECO:0000313" key="2">
    <source>
        <dbReference type="EMBL" id="MDT0310360.1"/>
    </source>
</evidence>
<keyword evidence="3" id="KW-1185">Reference proteome</keyword>
<accession>A0ABU2LFJ5</accession>
<dbReference type="RefSeq" id="WP_311633328.1">
    <property type="nucleotide sequence ID" value="NZ_JAVREN010000066.1"/>
</dbReference>
<keyword evidence="1" id="KW-0812">Transmembrane</keyword>
<proteinExistence type="predicted"/>
<protein>
    <recommendedName>
        <fullName evidence="4">Flp family type IVb pilin</fullName>
    </recommendedName>
</protein>
<dbReference type="Proteomes" id="UP001183388">
    <property type="component" value="Unassembled WGS sequence"/>
</dbReference>